<gene>
    <name evidence="1" type="ORF">LEP1GSC056_2609</name>
</gene>
<evidence type="ECO:0000313" key="1">
    <source>
        <dbReference type="EMBL" id="EMN16736.1"/>
    </source>
</evidence>
<dbReference type="Proteomes" id="UP000012166">
    <property type="component" value="Unassembled WGS sequence"/>
</dbReference>
<proteinExistence type="predicted"/>
<accession>A0ABC9SG82</accession>
<organism evidence="1 2">
    <name type="scientific">Leptospira borgpetersenii str. Brem 328</name>
    <dbReference type="NCBI Taxonomy" id="1049780"/>
    <lineage>
        <taxon>Bacteria</taxon>
        <taxon>Pseudomonadati</taxon>
        <taxon>Spirochaetota</taxon>
        <taxon>Spirochaetia</taxon>
        <taxon>Leptospirales</taxon>
        <taxon>Leptospiraceae</taxon>
        <taxon>Leptospira</taxon>
    </lineage>
</organism>
<evidence type="ECO:0000313" key="2">
    <source>
        <dbReference type="Proteomes" id="UP000012166"/>
    </source>
</evidence>
<reference evidence="1 2" key="1">
    <citation type="submission" date="2013-01" db="EMBL/GenBank/DDBJ databases">
        <authorList>
            <person name="Harkins D.M."/>
            <person name="Durkin A.S."/>
            <person name="Brinkac L.M."/>
            <person name="Haft D.H."/>
            <person name="Selengut J.D."/>
            <person name="Sanka R."/>
            <person name="DePew J."/>
            <person name="Purushe J."/>
            <person name="Hartskeerl R.A."/>
            <person name="Ahmed A."/>
            <person name="van der Linden H."/>
            <person name="Goris M.G.A."/>
            <person name="Vinetz J.M."/>
            <person name="Sutton G.G."/>
            <person name="Nierman W.C."/>
            <person name="Fouts D.E."/>
        </authorList>
    </citation>
    <scope>NUCLEOTIDE SEQUENCE [LARGE SCALE GENOMIC DNA]</scope>
    <source>
        <strain evidence="1 2">Brem 328</strain>
    </source>
</reference>
<dbReference type="AlphaFoldDB" id="A0ABC9SG82"/>
<comment type="caution">
    <text evidence="1">The sequence shown here is derived from an EMBL/GenBank/DDBJ whole genome shotgun (WGS) entry which is preliminary data.</text>
</comment>
<protein>
    <submittedName>
        <fullName evidence="1">Uncharacterized protein</fullName>
    </submittedName>
</protein>
<sequence length="64" mass="7862">MFLFTKHLKKNRMTTEINPLRTREVNPDMQKKRLCIFEIRRGESLEKSYLKFFQQNRLNDTQSL</sequence>
<dbReference type="EMBL" id="AHMS02000031">
    <property type="protein sequence ID" value="EMN16736.1"/>
    <property type="molecule type" value="Genomic_DNA"/>
</dbReference>
<name>A0ABC9SG82_LEPBO</name>